<keyword evidence="8" id="KW-0482">Metalloprotease</keyword>
<evidence type="ECO:0000259" key="12">
    <source>
        <dbReference type="SMART" id="SM01263"/>
    </source>
</evidence>
<dbReference type="Pfam" id="PF01433">
    <property type="entry name" value="Peptidase_M1"/>
    <property type="match status" value="1"/>
</dbReference>
<feature type="binding site" evidence="10">
    <location>
        <begin position="133"/>
        <end position="135"/>
    </location>
    <ligand>
        <name>a peptide</name>
        <dbReference type="ChEBI" id="CHEBI:60466"/>
    </ligand>
</feature>
<evidence type="ECO:0000256" key="3">
    <source>
        <dbReference type="ARBA" id="ARBA00022490"/>
    </source>
</evidence>
<keyword evidence="15" id="KW-1185">Reference proteome</keyword>
<feature type="binding site" evidence="10">
    <location>
        <begin position="262"/>
        <end position="267"/>
    </location>
    <ligand>
        <name>a peptide</name>
        <dbReference type="ChEBI" id="CHEBI:60466"/>
    </ligand>
</feature>
<name>A0A0N4U211_DRAME</name>
<dbReference type="FunFam" id="3.30.2010.30:FF:000001">
    <property type="entry name" value="Leukotriene A(4) hydrolase"/>
    <property type="match status" value="1"/>
</dbReference>
<dbReference type="EMBL" id="UYYG01001151">
    <property type="protein sequence ID" value="VDN55070.1"/>
    <property type="molecule type" value="Genomic_DNA"/>
</dbReference>
<dbReference type="GO" id="GO:0004177">
    <property type="term" value="F:aminopeptidase activity"/>
    <property type="evidence" value="ECO:0007669"/>
    <property type="project" value="TreeGrafter"/>
</dbReference>
<sequence>MIVDDPASNSNNASATINHISLDWNVDFGRKCIFGVVELFVRILNDTANIILDGRSLTIKAIRIVDMEKVTWTKFDENVLGERYVIEFDKRKSGDEFVLTVEYNTGEAEKCTALQFLNAEQTTDKLGPYLFSQCQEINCRSLLPCMDTPLVKQSYEAKVTVPSGFTCLMSAMEWQREEKEDFSTFYFKQFIPIPSYLFAIVVGILEKRSVSDRCAIWAEPSVVDKAFFEFSEVEDILCTTESIIGPYVWERYDLVVLPSSFPFGGMENPNLTFVTPTLLAGDRSLVRVIVHEIAHSWTGNLVTNANWEHFWLNEGFTVFLERKVLGRLYGEDIRHFEAEMGWNALELDIKERFSESDPFTKLVQQHGKIDPFDAFNIIPYEKGSAFLMYLEQILTNNDPLTFENCLRDYIEKYRYNFNGRLIKVVDLLAKKFLTTSESDIHMIKLDEFNSFTSSQKVKFLRIIYSYEIPLSLEKIEKLDSLFGLSLNENCEIFYWWILISIKARWKTIIPLALSFVSRQGRLKYIQPIYSDLFKWDESASEAISTFQKNIPFMHPMSVAKIKKILKL</sequence>
<dbReference type="WBParaSite" id="DME_0000068301-mRNA-1">
    <property type="protein sequence ID" value="DME_0000068301-mRNA-1"/>
    <property type="gene ID" value="DME_0000068301"/>
</dbReference>
<evidence type="ECO:0000313" key="16">
    <source>
        <dbReference type="WBParaSite" id="DME_0000068301-mRNA-1"/>
    </source>
</evidence>
<comment type="cofactor">
    <cofactor evidence="11">
        <name>Zn(2+)</name>
        <dbReference type="ChEBI" id="CHEBI:29105"/>
    </cofactor>
    <text evidence="11">Binds 1 zinc ion per subunit.</text>
</comment>
<dbReference type="InterPro" id="IPR042097">
    <property type="entry name" value="Aminopeptidase_N-like_N_sf"/>
</dbReference>
<reference evidence="16" key="1">
    <citation type="submission" date="2016-04" db="UniProtKB">
        <authorList>
            <consortium name="WormBaseParasite"/>
        </authorList>
    </citation>
    <scope>IDENTIFICATION</scope>
</reference>
<keyword evidence="5 11" id="KW-0479">Metal-binding</keyword>
<dbReference type="InterPro" id="IPR014782">
    <property type="entry name" value="Peptidase_M1_dom"/>
</dbReference>
<dbReference type="SMART" id="SM01263">
    <property type="entry name" value="Leuk-A4-hydro_C"/>
    <property type="match status" value="1"/>
</dbReference>
<dbReference type="GO" id="GO:0005829">
    <property type="term" value="C:cytosol"/>
    <property type="evidence" value="ECO:0007669"/>
    <property type="project" value="TreeGrafter"/>
</dbReference>
<comment type="similarity">
    <text evidence="2">Belongs to the peptidase M1 family.</text>
</comment>
<dbReference type="PANTHER" id="PTHR45726">
    <property type="entry name" value="LEUKOTRIENE A-4 HYDROLASE"/>
    <property type="match status" value="1"/>
</dbReference>
<dbReference type="SUPFAM" id="SSF55486">
    <property type="entry name" value="Metalloproteases ('zincins'), catalytic domain"/>
    <property type="match status" value="1"/>
</dbReference>
<dbReference type="STRING" id="318479.A0A0N4U211"/>
<feature type="binding site" evidence="11">
    <location>
        <position position="295"/>
    </location>
    <ligand>
        <name>Zn(2+)</name>
        <dbReference type="ChEBI" id="CHEBI:29105"/>
        <note>catalytic</note>
    </ligand>
</feature>
<evidence type="ECO:0000256" key="5">
    <source>
        <dbReference type="ARBA" id="ARBA00022723"/>
    </source>
</evidence>
<feature type="active site" description="Proton acceptor" evidence="9">
    <location>
        <position position="292"/>
    </location>
</feature>
<evidence type="ECO:0000256" key="11">
    <source>
        <dbReference type="PIRSR" id="PIRSR634015-3"/>
    </source>
</evidence>
<feature type="binding site" evidence="11">
    <location>
        <position position="314"/>
    </location>
    <ligand>
        <name>Zn(2+)</name>
        <dbReference type="ChEBI" id="CHEBI:29105"/>
        <note>catalytic</note>
    </ligand>
</feature>
<protein>
    <submittedName>
        <fullName evidence="16">Leuk-A4-hydro_C domain-containing protein</fullName>
    </submittedName>
</protein>
<accession>A0A0N4U211</accession>
<evidence type="ECO:0000313" key="14">
    <source>
        <dbReference type="Proteomes" id="UP000038040"/>
    </source>
</evidence>
<dbReference type="PANTHER" id="PTHR45726:SF3">
    <property type="entry name" value="LEUKOTRIENE A-4 HYDROLASE"/>
    <property type="match status" value="1"/>
</dbReference>
<dbReference type="Pfam" id="PF09127">
    <property type="entry name" value="Leuk-A4-hydro_C"/>
    <property type="match status" value="1"/>
</dbReference>
<keyword evidence="6" id="KW-0378">Hydrolase</keyword>
<gene>
    <name evidence="13" type="ORF">DME_LOCUS5043</name>
</gene>
<dbReference type="Gene3D" id="2.60.40.1730">
    <property type="entry name" value="tricorn interacting facor f3 domain"/>
    <property type="match status" value="1"/>
</dbReference>
<dbReference type="CDD" id="cd09599">
    <property type="entry name" value="M1_LTA4H"/>
    <property type="match status" value="1"/>
</dbReference>
<evidence type="ECO:0000256" key="4">
    <source>
        <dbReference type="ARBA" id="ARBA00022670"/>
    </source>
</evidence>
<evidence type="ECO:0000256" key="10">
    <source>
        <dbReference type="PIRSR" id="PIRSR634015-2"/>
    </source>
</evidence>
<feature type="active site" description="Proton donor" evidence="9">
    <location>
        <position position="380"/>
    </location>
</feature>
<dbReference type="InterPro" id="IPR015211">
    <property type="entry name" value="Peptidase_M1_C"/>
</dbReference>
<dbReference type="InterPro" id="IPR045357">
    <property type="entry name" value="Aminopeptidase_N-like_N"/>
</dbReference>
<dbReference type="GO" id="GO:0008270">
    <property type="term" value="F:zinc ion binding"/>
    <property type="evidence" value="ECO:0007669"/>
    <property type="project" value="InterPro"/>
</dbReference>
<reference evidence="13 15" key="2">
    <citation type="submission" date="2018-11" db="EMBL/GenBank/DDBJ databases">
        <authorList>
            <consortium name="Pathogen Informatics"/>
        </authorList>
    </citation>
    <scope>NUCLEOTIDE SEQUENCE [LARGE SCALE GENOMIC DNA]</scope>
</reference>
<dbReference type="Proteomes" id="UP000274756">
    <property type="component" value="Unassembled WGS sequence"/>
</dbReference>
<dbReference type="PRINTS" id="PR00756">
    <property type="entry name" value="ALADIPTASE"/>
</dbReference>
<evidence type="ECO:0000313" key="13">
    <source>
        <dbReference type="EMBL" id="VDN55070.1"/>
    </source>
</evidence>
<dbReference type="GO" id="GO:0043171">
    <property type="term" value="P:peptide catabolic process"/>
    <property type="evidence" value="ECO:0007669"/>
    <property type="project" value="TreeGrafter"/>
</dbReference>
<evidence type="ECO:0000313" key="15">
    <source>
        <dbReference type="Proteomes" id="UP000274756"/>
    </source>
</evidence>
<dbReference type="SUPFAM" id="SSF48371">
    <property type="entry name" value="ARM repeat"/>
    <property type="match status" value="1"/>
</dbReference>
<dbReference type="GO" id="GO:0008237">
    <property type="term" value="F:metallopeptidase activity"/>
    <property type="evidence" value="ECO:0007669"/>
    <property type="project" value="UniProtKB-KW"/>
</dbReference>
<feature type="binding site" evidence="11">
    <location>
        <position position="291"/>
    </location>
    <ligand>
        <name>Zn(2+)</name>
        <dbReference type="ChEBI" id="CHEBI:29105"/>
        <note>catalytic</note>
    </ligand>
</feature>
<dbReference type="OrthoDB" id="79562at2759"/>
<dbReference type="SUPFAM" id="SSF63737">
    <property type="entry name" value="Leukotriene A4 hydrolase N-terminal domain"/>
    <property type="match status" value="1"/>
</dbReference>
<proteinExistence type="inferred from homology"/>
<feature type="domain" description="Peptidase M1 leukotriene A4 hydrolase/aminopeptidase C-terminal" evidence="12">
    <location>
        <begin position="419"/>
        <end position="565"/>
    </location>
</feature>
<feature type="binding site" evidence="10">
    <location>
        <begin position="521"/>
        <end position="523"/>
    </location>
    <ligand>
        <name>a peptide</name>
        <dbReference type="ChEBI" id="CHEBI:60466"/>
    </ligand>
</feature>
<evidence type="ECO:0000256" key="6">
    <source>
        <dbReference type="ARBA" id="ARBA00022801"/>
    </source>
</evidence>
<keyword evidence="3" id="KW-0963">Cytoplasm</keyword>
<comment type="subcellular location">
    <subcellularLocation>
        <location evidence="1">Cytoplasm</location>
    </subcellularLocation>
</comment>
<evidence type="ECO:0000256" key="9">
    <source>
        <dbReference type="PIRSR" id="PIRSR634015-1"/>
    </source>
</evidence>
<dbReference type="InterPro" id="IPR001930">
    <property type="entry name" value="Peptidase_M1"/>
</dbReference>
<dbReference type="Proteomes" id="UP000038040">
    <property type="component" value="Unplaced"/>
</dbReference>
<dbReference type="GO" id="GO:0004301">
    <property type="term" value="F:epoxide hydrolase activity"/>
    <property type="evidence" value="ECO:0007669"/>
    <property type="project" value="TreeGrafter"/>
</dbReference>
<dbReference type="Gene3D" id="1.25.40.320">
    <property type="entry name" value="Peptidase M1, leukotriene A4 hydrolase/aminopeptidase C-terminal domain"/>
    <property type="match status" value="1"/>
</dbReference>
<dbReference type="InterPro" id="IPR049980">
    <property type="entry name" value="LTA4H_cat"/>
</dbReference>
<dbReference type="AlphaFoldDB" id="A0A0N4U211"/>
<evidence type="ECO:0000256" key="7">
    <source>
        <dbReference type="ARBA" id="ARBA00022833"/>
    </source>
</evidence>
<organism evidence="14 16">
    <name type="scientific">Dracunculus medinensis</name>
    <name type="common">Guinea worm</name>
    <dbReference type="NCBI Taxonomy" id="318479"/>
    <lineage>
        <taxon>Eukaryota</taxon>
        <taxon>Metazoa</taxon>
        <taxon>Ecdysozoa</taxon>
        <taxon>Nematoda</taxon>
        <taxon>Chromadorea</taxon>
        <taxon>Rhabditida</taxon>
        <taxon>Spirurina</taxon>
        <taxon>Dracunculoidea</taxon>
        <taxon>Dracunculidae</taxon>
        <taxon>Dracunculus</taxon>
    </lineage>
</organism>
<dbReference type="InterPro" id="IPR034015">
    <property type="entry name" value="M1_LTA4H"/>
</dbReference>
<dbReference type="GO" id="GO:0006508">
    <property type="term" value="P:proteolysis"/>
    <property type="evidence" value="ECO:0007669"/>
    <property type="project" value="UniProtKB-KW"/>
</dbReference>
<evidence type="ECO:0000256" key="8">
    <source>
        <dbReference type="ARBA" id="ARBA00023049"/>
    </source>
</evidence>
<dbReference type="InterPro" id="IPR038502">
    <property type="entry name" value="M1_LTA-4_hydro/amino_C_sf"/>
</dbReference>
<evidence type="ECO:0000256" key="1">
    <source>
        <dbReference type="ARBA" id="ARBA00004496"/>
    </source>
</evidence>
<dbReference type="InterPro" id="IPR016024">
    <property type="entry name" value="ARM-type_fold"/>
</dbReference>
<keyword evidence="7 11" id="KW-0862">Zinc</keyword>
<dbReference type="Pfam" id="PF17900">
    <property type="entry name" value="Peptidase_M1_N"/>
    <property type="match status" value="1"/>
</dbReference>
<keyword evidence="4" id="KW-0645">Protease</keyword>
<evidence type="ECO:0000256" key="2">
    <source>
        <dbReference type="ARBA" id="ARBA00010136"/>
    </source>
</evidence>
<dbReference type="Gene3D" id="3.30.2010.30">
    <property type="match status" value="1"/>
</dbReference>